<dbReference type="InterPro" id="IPR036249">
    <property type="entry name" value="Thioredoxin-like_sf"/>
</dbReference>
<dbReference type="PANTHER" id="PTHR36057">
    <property type="match status" value="1"/>
</dbReference>
<reference evidence="3" key="1">
    <citation type="journal article" date="2019" name="Int. J. Syst. Evol. Microbiol.">
        <title>The Global Catalogue of Microorganisms (GCM) 10K type strain sequencing project: providing services to taxonomists for standard genome sequencing and annotation.</title>
        <authorList>
            <consortium name="The Broad Institute Genomics Platform"/>
            <consortium name="The Broad Institute Genome Sequencing Center for Infectious Disease"/>
            <person name="Wu L."/>
            <person name="Ma J."/>
        </authorList>
    </citation>
    <scope>NUCLEOTIDE SEQUENCE [LARGE SCALE GENOMIC DNA]</scope>
    <source>
        <strain evidence="3">CGMCC 1.15928</strain>
    </source>
</reference>
<evidence type="ECO:0000313" key="3">
    <source>
        <dbReference type="Proteomes" id="UP000628854"/>
    </source>
</evidence>
<gene>
    <name evidence="2" type="ORF">GCM10011503_17650</name>
</gene>
<evidence type="ECO:0008006" key="4">
    <source>
        <dbReference type="Google" id="ProtNLM"/>
    </source>
</evidence>
<feature type="chain" id="PRO_5047517590" description="DUF1223 domain-containing protein" evidence="1">
    <location>
        <begin position="22"/>
        <end position="215"/>
    </location>
</feature>
<accession>A0ABQ1JLR8</accession>
<protein>
    <recommendedName>
        <fullName evidence="4">DUF1223 domain-containing protein</fullName>
    </recommendedName>
</protein>
<evidence type="ECO:0000256" key="1">
    <source>
        <dbReference type="SAM" id="SignalP"/>
    </source>
</evidence>
<organism evidence="2 3">
    <name type="scientific">Henriciella pelagia</name>
    <dbReference type="NCBI Taxonomy" id="1977912"/>
    <lineage>
        <taxon>Bacteria</taxon>
        <taxon>Pseudomonadati</taxon>
        <taxon>Pseudomonadota</taxon>
        <taxon>Alphaproteobacteria</taxon>
        <taxon>Hyphomonadales</taxon>
        <taxon>Hyphomonadaceae</taxon>
        <taxon>Henriciella</taxon>
    </lineage>
</organism>
<feature type="signal peptide" evidence="1">
    <location>
        <begin position="1"/>
        <end position="21"/>
    </location>
</feature>
<proteinExistence type="predicted"/>
<dbReference type="Pfam" id="PF06764">
    <property type="entry name" value="DUF1223"/>
    <property type="match status" value="1"/>
</dbReference>
<keyword evidence="1" id="KW-0732">Signal</keyword>
<dbReference type="InterPro" id="IPR010634">
    <property type="entry name" value="DUF1223"/>
</dbReference>
<keyword evidence="3" id="KW-1185">Reference proteome</keyword>
<dbReference type="PANTHER" id="PTHR36057:SF1">
    <property type="entry name" value="LIPOPROTEIN LIPID ATTACHMENT SITE-LIKE PROTEIN, PUTATIVE (DUF1223)-RELATED"/>
    <property type="match status" value="1"/>
</dbReference>
<evidence type="ECO:0000313" key="2">
    <source>
        <dbReference type="EMBL" id="GGB69490.1"/>
    </source>
</evidence>
<dbReference type="Proteomes" id="UP000628854">
    <property type="component" value="Unassembled WGS sequence"/>
</dbReference>
<dbReference type="SUPFAM" id="SSF52833">
    <property type="entry name" value="Thioredoxin-like"/>
    <property type="match status" value="1"/>
</dbReference>
<dbReference type="EMBL" id="BMKF01000002">
    <property type="protein sequence ID" value="GGB69490.1"/>
    <property type="molecule type" value="Genomic_DNA"/>
</dbReference>
<dbReference type="RefSeq" id="WP_084392871.1">
    <property type="nucleotide sequence ID" value="NZ_BMKF01000002.1"/>
</dbReference>
<name>A0ABQ1JLR8_9PROT</name>
<sequence length="215" mass="23220">MIKRLAILTALLLAPSAPAIAERPVLVELFASQNCTACPKAHQTLKEVEADHLDDVLILTWSVDYWDYMGEPDPMAMPVASERQKAYTERLGLRAPYTPQSVYDGEKQCPATKKQTVEANIANQARKHSSGISIEPVMGGFSVDGVLREPVEVRLVSYLAGEENTTGMVNPVTKAELLGTWTGGRVTYGYACEGSCAVVVQARGHGEVLAASSLQ</sequence>
<comment type="caution">
    <text evidence="2">The sequence shown here is derived from an EMBL/GenBank/DDBJ whole genome shotgun (WGS) entry which is preliminary data.</text>
</comment>